<feature type="binding site" description="axial binding residue" evidence="9">
    <location>
        <position position="36"/>
    </location>
    <ligand>
        <name>heme c</name>
        <dbReference type="ChEBI" id="CHEBI:61717"/>
        <label>1</label>
    </ligand>
    <ligandPart>
        <name>Fe</name>
        <dbReference type="ChEBI" id="CHEBI:18248"/>
    </ligandPart>
</feature>
<feature type="binding site" description="covalent" evidence="8">
    <location>
        <position position="35"/>
    </location>
    <ligand>
        <name>heme c</name>
        <dbReference type="ChEBI" id="CHEBI:61717"/>
        <label>1</label>
    </ligand>
</feature>
<dbReference type="GO" id="GO:0005506">
    <property type="term" value="F:iron ion binding"/>
    <property type="evidence" value="ECO:0007669"/>
    <property type="project" value="InterPro"/>
</dbReference>
<feature type="binding site" description="covalent" evidence="8">
    <location>
        <position position="135"/>
    </location>
    <ligand>
        <name>heme c</name>
        <dbReference type="ChEBI" id="CHEBI:61717"/>
        <label>2</label>
    </ligand>
</feature>
<dbReference type="STRING" id="1179155.CF67_17042"/>
<dbReference type="PIRSF" id="PIRSF000005">
    <property type="entry name" value="Cytochrome_c4"/>
    <property type="match status" value="1"/>
</dbReference>
<keyword evidence="2" id="KW-0813">Transport</keyword>
<evidence type="ECO:0000256" key="10">
    <source>
        <dbReference type="SAM" id="SignalP"/>
    </source>
</evidence>
<accession>A0A084CNS6</accession>
<dbReference type="Gene3D" id="1.10.760.10">
    <property type="entry name" value="Cytochrome c-like domain"/>
    <property type="match status" value="2"/>
</dbReference>
<feature type="chain" id="PRO_5001773173" evidence="10">
    <location>
        <begin position="19"/>
        <end position="202"/>
    </location>
</feature>
<comment type="subcellular location">
    <subcellularLocation>
        <location evidence="1">Periplasm</location>
    </subcellularLocation>
</comment>
<evidence type="ECO:0000256" key="9">
    <source>
        <dbReference type="PIRSR" id="PIRSR000005-2"/>
    </source>
</evidence>
<evidence type="ECO:0000256" key="3">
    <source>
        <dbReference type="ARBA" id="ARBA00022617"/>
    </source>
</evidence>
<dbReference type="AlphaFoldDB" id="A0A084CNS6"/>
<evidence type="ECO:0000256" key="8">
    <source>
        <dbReference type="PIRSR" id="PIRSR000005-1"/>
    </source>
</evidence>
<keyword evidence="7 9" id="KW-0408">Iron</keyword>
<keyword evidence="5" id="KW-0574">Periplasm</keyword>
<dbReference type="InterPro" id="IPR036909">
    <property type="entry name" value="Cyt_c-like_dom_sf"/>
</dbReference>
<evidence type="ECO:0000256" key="4">
    <source>
        <dbReference type="ARBA" id="ARBA00022723"/>
    </source>
</evidence>
<organism evidence="12 13">
    <name type="scientific">Candidatus Photodesmus blepharonis</name>
    <dbReference type="NCBI Taxonomy" id="1179155"/>
    <lineage>
        <taxon>Bacteria</taxon>
        <taxon>Pseudomonadati</taxon>
        <taxon>Pseudomonadota</taxon>
        <taxon>Gammaproteobacteria</taxon>
        <taxon>Vibrionales</taxon>
        <taxon>Vibrionaceae</taxon>
        <taxon>Candidatus Photodesmus</taxon>
    </lineage>
</organism>
<comment type="caution">
    <text evidence="12">The sequence shown here is derived from an EMBL/GenBank/DDBJ whole genome shotgun (WGS) entry which is preliminary data.</text>
</comment>
<dbReference type="GO" id="GO:0009055">
    <property type="term" value="F:electron transfer activity"/>
    <property type="evidence" value="ECO:0007669"/>
    <property type="project" value="InterPro"/>
</dbReference>
<protein>
    <submittedName>
        <fullName evidence="12">Cytochrome c4</fullName>
    </submittedName>
</protein>
<dbReference type="PROSITE" id="PS51007">
    <property type="entry name" value="CYTC"/>
    <property type="match status" value="2"/>
</dbReference>
<evidence type="ECO:0000313" key="13">
    <source>
        <dbReference type="Proteomes" id="UP000053784"/>
    </source>
</evidence>
<feature type="domain" description="Cytochrome c" evidence="11">
    <location>
        <begin position="114"/>
        <end position="202"/>
    </location>
</feature>
<dbReference type="InterPro" id="IPR009056">
    <property type="entry name" value="Cyt_c-like_dom"/>
</dbReference>
<dbReference type="RefSeq" id="WP_034413610.1">
    <property type="nucleotide sequence ID" value="NZ_JGVK01000009.1"/>
</dbReference>
<dbReference type="InterPro" id="IPR024167">
    <property type="entry name" value="Cytochrome_c4-like"/>
</dbReference>
<evidence type="ECO:0000256" key="6">
    <source>
        <dbReference type="ARBA" id="ARBA00022982"/>
    </source>
</evidence>
<keyword evidence="3 8" id="KW-0349">Heme</keyword>
<comment type="PTM">
    <text evidence="8">Binds 2 heme c groups covalently per subunit.</text>
</comment>
<keyword evidence="13" id="KW-1185">Reference proteome</keyword>
<keyword evidence="4 9" id="KW-0479">Metal-binding</keyword>
<dbReference type="OrthoDB" id="9773456at2"/>
<evidence type="ECO:0000256" key="1">
    <source>
        <dbReference type="ARBA" id="ARBA00004418"/>
    </source>
</evidence>
<dbReference type="PANTHER" id="PTHR33751:SF9">
    <property type="entry name" value="CYTOCHROME C4"/>
    <property type="match status" value="1"/>
</dbReference>
<sequence length="202" mass="22044">MKKFALILNLFISCFILARESVEAGKIKSAICSACHGVDGNSQLTMYPKLAGQHAKYIEKQLKDFQLSMKSNGESGRADPVMGGIAISLSTQDIADLAVYYSSLKMSFSTTSDNAIDKGKILYTAGDPKRSLTACIACHGPRGNGTKLSGFPKISGQHPEYLKTQLQKFRSGSRKHDMMQDISKKLTNEDISILSEYISGLH</sequence>
<feature type="signal peptide" evidence="10">
    <location>
        <begin position="1"/>
        <end position="18"/>
    </location>
</feature>
<evidence type="ECO:0000256" key="2">
    <source>
        <dbReference type="ARBA" id="ARBA00022448"/>
    </source>
</evidence>
<dbReference type="InterPro" id="IPR050597">
    <property type="entry name" value="Cytochrome_c_Oxidase_Subunit"/>
</dbReference>
<keyword evidence="10" id="KW-0732">Signal</keyword>
<evidence type="ECO:0000256" key="7">
    <source>
        <dbReference type="ARBA" id="ARBA00023004"/>
    </source>
</evidence>
<dbReference type="GO" id="GO:0042597">
    <property type="term" value="C:periplasmic space"/>
    <property type="evidence" value="ECO:0007669"/>
    <property type="project" value="UniProtKB-SubCell"/>
</dbReference>
<evidence type="ECO:0000259" key="11">
    <source>
        <dbReference type="PROSITE" id="PS51007"/>
    </source>
</evidence>
<dbReference type="PANTHER" id="PTHR33751">
    <property type="entry name" value="CBB3-TYPE CYTOCHROME C OXIDASE SUBUNIT FIXP"/>
    <property type="match status" value="1"/>
</dbReference>
<proteinExistence type="predicted"/>
<keyword evidence="6" id="KW-0249">Electron transport</keyword>
<dbReference type="SUPFAM" id="SSF46626">
    <property type="entry name" value="Cytochrome c"/>
    <property type="match status" value="2"/>
</dbReference>
<dbReference type="eggNOG" id="COG2863">
    <property type="taxonomic scope" value="Bacteria"/>
</dbReference>
<dbReference type="GO" id="GO:0020037">
    <property type="term" value="F:heme binding"/>
    <property type="evidence" value="ECO:0007669"/>
    <property type="project" value="InterPro"/>
</dbReference>
<dbReference type="Pfam" id="PF00034">
    <property type="entry name" value="Cytochrom_C"/>
    <property type="match status" value="2"/>
</dbReference>
<name>A0A084CNS6_9GAMM</name>
<dbReference type="Proteomes" id="UP000053784">
    <property type="component" value="Unassembled WGS sequence"/>
</dbReference>
<evidence type="ECO:0000313" key="12">
    <source>
        <dbReference type="EMBL" id="KEY91455.1"/>
    </source>
</evidence>
<feature type="binding site" description="covalent" evidence="8">
    <location>
        <position position="32"/>
    </location>
    <ligand>
        <name>heme c</name>
        <dbReference type="ChEBI" id="CHEBI:61717"/>
        <label>1</label>
    </ligand>
</feature>
<dbReference type="EMBL" id="JGVK01000009">
    <property type="protein sequence ID" value="KEY91455.1"/>
    <property type="molecule type" value="Genomic_DNA"/>
</dbReference>
<feature type="binding site" description="covalent" evidence="8">
    <location>
        <position position="138"/>
    </location>
    <ligand>
        <name>heme c</name>
        <dbReference type="ChEBI" id="CHEBI:61717"/>
        <label>2</label>
    </ligand>
</feature>
<feature type="binding site" description="axial binding residue" evidence="9">
    <location>
        <position position="82"/>
    </location>
    <ligand>
        <name>heme c</name>
        <dbReference type="ChEBI" id="CHEBI:61717"/>
        <label>1</label>
    </ligand>
    <ligandPart>
        <name>Fe</name>
        <dbReference type="ChEBI" id="CHEBI:18248"/>
    </ligandPart>
</feature>
<feature type="domain" description="Cytochrome c" evidence="11">
    <location>
        <begin position="20"/>
        <end position="105"/>
    </location>
</feature>
<feature type="binding site" description="axial binding residue" evidence="9">
    <location>
        <position position="179"/>
    </location>
    <ligand>
        <name>heme c</name>
        <dbReference type="ChEBI" id="CHEBI:61717"/>
        <label>2</label>
    </ligand>
    <ligandPart>
        <name>Fe</name>
        <dbReference type="ChEBI" id="CHEBI:18248"/>
    </ligandPart>
</feature>
<feature type="binding site" description="axial binding residue" evidence="9">
    <location>
        <position position="139"/>
    </location>
    <ligand>
        <name>heme c</name>
        <dbReference type="ChEBI" id="CHEBI:61717"/>
        <label>2</label>
    </ligand>
    <ligandPart>
        <name>Fe</name>
        <dbReference type="ChEBI" id="CHEBI:18248"/>
    </ligandPart>
</feature>
<evidence type="ECO:0000256" key="5">
    <source>
        <dbReference type="ARBA" id="ARBA00022764"/>
    </source>
</evidence>
<reference evidence="12 13" key="1">
    <citation type="submission" date="2014-03" db="EMBL/GenBank/DDBJ databases">
        <title>Selection and divergence in the genomes of co-occurring obligate luminous symbionts with specific hosts.</title>
        <authorList>
            <person name="Hendry T.A."/>
            <person name="de Wet J.R."/>
            <person name="Dunlap P.V."/>
        </authorList>
    </citation>
    <scope>NUCLEOTIDE SEQUENCE [LARGE SCALE GENOMIC DNA]</scope>
    <source>
        <strain evidence="12 13">Ppalp.1</strain>
    </source>
</reference>
<gene>
    <name evidence="12" type="primary">cc4</name>
    <name evidence="12" type="ORF">CF67_17042</name>
</gene>